<evidence type="ECO:0000259" key="6">
    <source>
        <dbReference type="Pfam" id="PF01555"/>
    </source>
</evidence>
<comment type="similarity">
    <text evidence="1 5">Belongs to the N(4)/N(6)-methyltransferase family.</text>
</comment>
<feature type="domain" description="DNA methylase N-4/N-6" evidence="6">
    <location>
        <begin position="147"/>
        <end position="213"/>
    </location>
</feature>
<protein>
    <recommendedName>
        <fullName evidence="5">Methyltransferase</fullName>
        <ecNumber evidence="5">2.1.1.-</ecNumber>
    </recommendedName>
</protein>
<dbReference type="OrthoDB" id="9816043at2"/>
<evidence type="ECO:0000256" key="5">
    <source>
        <dbReference type="RuleBase" id="RU362026"/>
    </source>
</evidence>
<dbReference type="EC" id="2.1.1.-" evidence="5"/>
<organism evidence="7 8">
    <name type="scientific">Colwellia psychrerythraea</name>
    <name type="common">Vibrio psychroerythus</name>
    <dbReference type="NCBI Taxonomy" id="28229"/>
    <lineage>
        <taxon>Bacteria</taxon>
        <taxon>Pseudomonadati</taxon>
        <taxon>Pseudomonadota</taxon>
        <taxon>Gammaproteobacteria</taxon>
        <taxon>Alteromonadales</taxon>
        <taxon>Colwelliaceae</taxon>
        <taxon>Colwellia</taxon>
    </lineage>
</organism>
<dbReference type="Proteomes" id="UP000029843">
    <property type="component" value="Unassembled WGS sequence"/>
</dbReference>
<comment type="caution">
    <text evidence="7">The sequence shown here is derived from an EMBL/GenBank/DDBJ whole genome shotgun (WGS) entry which is preliminary data.</text>
</comment>
<accession>A0A099KMX8</accession>
<dbReference type="Gene3D" id="3.40.50.150">
    <property type="entry name" value="Vaccinia Virus protein VP39"/>
    <property type="match status" value="1"/>
</dbReference>
<dbReference type="GO" id="GO:0032259">
    <property type="term" value="P:methylation"/>
    <property type="evidence" value="ECO:0007669"/>
    <property type="project" value="UniProtKB-KW"/>
</dbReference>
<reference evidence="7 8" key="1">
    <citation type="submission" date="2014-08" db="EMBL/GenBank/DDBJ databases">
        <title>Genomic and Phenotypic Diversity of Colwellia psychrerythraea strains from Disparate Marine Basins.</title>
        <authorList>
            <person name="Techtmann S.M."/>
            <person name="Stelling S.C."/>
            <person name="Utturkar S.M."/>
            <person name="Alshibli N."/>
            <person name="Harris A."/>
            <person name="Brown S.D."/>
            <person name="Hazen T.C."/>
        </authorList>
    </citation>
    <scope>NUCLEOTIDE SEQUENCE [LARGE SCALE GENOMIC DNA]</scope>
    <source>
        <strain evidence="7 8">ND2E</strain>
    </source>
</reference>
<gene>
    <name evidence="7" type="ORF">ND2E_3440</name>
</gene>
<feature type="domain" description="DNA methylase N-4/N-6" evidence="6">
    <location>
        <begin position="23"/>
        <end position="139"/>
    </location>
</feature>
<dbReference type="PROSITE" id="PS00092">
    <property type="entry name" value="N6_MTASE"/>
    <property type="match status" value="1"/>
</dbReference>
<evidence type="ECO:0000256" key="3">
    <source>
        <dbReference type="ARBA" id="ARBA00022679"/>
    </source>
</evidence>
<dbReference type="PATRIC" id="fig|28229.4.peg.2498"/>
<dbReference type="EMBL" id="JQED01000029">
    <property type="protein sequence ID" value="KGJ91575.1"/>
    <property type="molecule type" value="Genomic_DNA"/>
</dbReference>
<evidence type="ECO:0000256" key="4">
    <source>
        <dbReference type="ARBA" id="ARBA00022691"/>
    </source>
</evidence>
<dbReference type="AlphaFoldDB" id="A0A099KMX8"/>
<dbReference type="InterPro" id="IPR001091">
    <property type="entry name" value="RM_Methyltransferase"/>
</dbReference>
<dbReference type="InterPro" id="IPR002941">
    <property type="entry name" value="DNA_methylase_N4/N6"/>
</dbReference>
<keyword evidence="4" id="KW-0949">S-adenosyl-L-methionine</keyword>
<dbReference type="Pfam" id="PF01555">
    <property type="entry name" value="N6_N4_Mtase"/>
    <property type="match status" value="2"/>
</dbReference>
<sequence length="255" mass="29203">MSNYKLVESDAVEWLKTLDDESVDLLVTDPPYESLEKHRSKGTTTRLKMSKGSSNQWFKIFPNDRFPELFAEIYRVMKNNTHFYLFCDQETMFVAKPLGEQAGFKFWKPIVWDKEKIGMGYHYRARYEFILFFEKGKKKLNNLGIPDVLSSPRIRGGYPTEKPVDISKILIEQSTVEGEVVVDPFFGSASVGEAALTTGRNFRGCDIFEDAVTDGNKRLSKLPDAYELKETVVKPLNIEAEQNVGDSRQFDLQLA</sequence>
<dbReference type="InterPro" id="IPR002052">
    <property type="entry name" value="DNA_methylase_N6_adenine_CS"/>
</dbReference>
<dbReference type="GO" id="GO:0008170">
    <property type="term" value="F:N-methyltransferase activity"/>
    <property type="evidence" value="ECO:0007669"/>
    <property type="project" value="InterPro"/>
</dbReference>
<keyword evidence="2 7" id="KW-0489">Methyltransferase</keyword>
<dbReference type="InterPro" id="IPR029063">
    <property type="entry name" value="SAM-dependent_MTases_sf"/>
</dbReference>
<dbReference type="PRINTS" id="PR00508">
    <property type="entry name" value="S21N4MTFRASE"/>
</dbReference>
<dbReference type="SUPFAM" id="SSF53335">
    <property type="entry name" value="S-adenosyl-L-methionine-dependent methyltransferases"/>
    <property type="match status" value="1"/>
</dbReference>
<evidence type="ECO:0000256" key="2">
    <source>
        <dbReference type="ARBA" id="ARBA00022603"/>
    </source>
</evidence>
<evidence type="ECO:0000313" key="7">
    <source>
        <dbReference type="EMBL" id="KGJ91575.1"/>
    </source>
</evidence>
<dbReference type="RefSeq" id="WP_052056585.1">
    <property type="nucleotide sequence ID" value="NZ_JQED01000029.1"/>
</dbReference>
<name>A0A099KMX8_COLPS</name>
<dbReference type="GO" id="GO:0003677">
    <property type="term" value="F:DNA binding"/>
    <property type="evidence" value="ECO:0007669"/>
    <property type="project" value="InterPro"/>
</dbReference>
<proteinExistence type="inferred from homology"/>
<evidence type="ECO:0000313" key="8">
    <source>
        <dbReference type="Proteomes" id="UP000029843"/>
    </source>
</evidence>
<keyword evidence="3" id="KW-0808">Transferase</keyword>
<evidence type="ECO:0000256" key="1">
    <source>
        <dbReference type="ARBA" id="ARBA00006594"/>
    </source>
</evidence>